<evidence type="ECO:0000259" key="1">
    <source>
        <dbReference type="Pfam" id="PF06048"/>
    </source>
</evidence>
<dbReference type="Proteomes" id="UP001057498">
    <property type="component" value="Chromosome"/>
</dbReference>
<name>A0ABN6PL45_9BURK</name>
<proteinExistence type="predicted"/>
<dbReference type="SUPFAM" id="SSF52540">
    <property type="entry name" value="P-loop containing nucleoside triphosphate hydrolases"/>
    <property type="match status" value="1"/>
</dbReference>
<dbReference type="InterPro" id="IPR027417">
    <property type="entry name" value="P-loop_NTPase"/>
</dbReference>
<evidence type="ECO:0000313" key="2">
    <source>
        <dbReference type="EMBL" id="BDI04511.1"/>
    </source>
</evidence>
<reference evidence="2" key="1">
    <citation type="submission" date="2022-04" db="EMBL/GenBank/DDBJ databases">
        <title>Whole genome sequence of Sphaerotilus sp. FB-5.</title>
        <authorList>
            <person name="Takeda M."/>
            <person name="Narihara S."/>
            <person name="Akimoto M."/>
            <person name="Akimoto R."/>
            <person name="Nishiyashiki S."/>
            <person name="Murakami T."/>
        </authorList>
    </citation>
    <scope>NUCLEOTIDE SEQUENCE</scope>
    <source>
        <strain evidence="2">FB-5</strain>
    </source>
</reference>
<keyword evidence="3" id="KW-1185">Reference proteome</keyword>
<dbReference type="InterPro" id="IPR009270">
    <property type="entry name" value="DUF927"/>
</dbReference>
<protein>
    <recommendedName>
        <fullName evidence="1">DUF927 domain-containing protein</fullName>
    </recommendedName>
</protein>
<organism evidence="2 3">
    <name type="scientific">Sphaerotilus microaerophilus</name>
    <dbReference type="NCBI Taxonomy" id="2914710"/>
    <lineage>
        <taxon>Bacteria</taxon>
        <taxon>Pseudomonadati</taxon>
        <taxon>Pseudomonadota</taxon>
        <taxon>Betaproteobacteria</taxon>
        <taxon>Burkholderiales</taxon>
        <taxon>Sphaerotilaceae</taxon>
        <taxon>Sphaerotilus</taxon>
    </lineage>
</organism>
<evidence type="ECO:0000313" key="3">
    <source>
        <dbReference type="Proteomes" id="UP001057498"/>
    </source>
</evidence>
<dbReference type="Pfam" id="PF06048">
    <property type="entry name" value="DUF927"/>
    <property type="match status" value="1"/>
</dbReference>
<dbReference type="EMBL" id="AP025730">
    <property type="protein sequence ID" value="BDI04511.1"/>
    <property type="molecule type" value="Genomic_DNA"/>
</dbReference>
<gene>
    <name evidence="2" type="ORF">CATMQ487_14810</name>
</gene>
<feature type="domain" description="DUF927" evidence="1">
    <location>
        <begin position="2"/>
        <end position="266"/>
    </location>
</feature>
<accession>A0ABN6PL45</accession>
<sequence length="578" mass="63229">MCDRLEVLALARDMHDKGGALLLDFDSQFGRGRRWLMPLSMLAGDGAAYRAELLDMGFIAPTDGNRRRWLTEYLQSRRPADRVRLVDRVGWQGRAYVLPRETLTADGGDGNADGNAPAERLMFHSEAPMEDAYTQRGSLAQWQERIGRHCVGNSRLLFAASVALAGPVLGWVPGMESGGFHLRGDSSCGKTTALRVAASVWGGKDYLQRWRATDNGLETQAVQHSDGVLVLDELGQLDPKVAGPSAYMLANGQGKARAGRNGGARPRLSWRLLWLSAGEIPLSQHMAEGGTRIRAGQELRMVDMPADAGVGLGLFDTVHDHEGGAALAQHLARVCESTHGAIGRAWLEWLVAHSDTWPKDLRADVEALALRFVPDVADGQIKRVGRRFALVAAAGELATRQGLTGWPEGAATEGVKRCFLAWVGARPAGFGSSERAEALRQVRAYLEKNGDALFTWWHRAMDDHKPNTALRAGYKRMIDEAGQPVKYDSADEYCDSRAPAGERSADAHLVEYLVFPEAFRNEVCKGLDAQFVAKVLKDADCLKTDRDRLTHKLRLPGIGNAPVFHILPAVFDVVASWD</sequence>